<protein>
    <submittedName>
        <fullName evidence="2">DUF485 domain-containing protein</fullName>
    </submittedName>
</protein>
<keyword evidence="1" id="KW-0472">Membrane</keyword>
<organism evidence="2 3">
    <name type="scientific">Oceanobacillus halophilus</name>
    <dbReference type="NCBI Taxonomy" id="930130"/>
    <lineage>
        <taxon>Bacteria</taxon>
        <taxon>Bacillati</taxon>
        <taxon>Bacillota</taxon>
        <taxon>Bacilli</taxon>
        <taxon>Bacillales</taxon>
        <taxon>Bacillaceae</taxon>
        <taxon>Oceanobacillus</taxon>
    </lineage>
</organism>
<feature type="transmembrane region" description="Helical" evidence="1">
    <location>
        <begin position="42"/>
        <end position="61"/>
    </location>
</feature>
<keyword evidence="1" id="KW-1133">Transmembrane helix</keyword>
<evidence type="ECO:0000313" key="3">
    <source>
        <dbReference type="Proteomes" id="UP000269301"/>
    </source>
</evidence>
<reference evidence="2 3" key="1">
    <citation type="journal article" date="2016" name="Int. J. Syst. Evol. Microbiol.">
        <title>Oceanobacillus halophilus sp. nov., a novel moderately halophilic bacterium from a hypersaline lake.</title>
        <authorList>
            <person name="Amoozegar M.A."/>
            <person name="Bagheri M."/>
            <person name="Makhdoumi A."/>
            <person name="Nikou M.M."/>
            <person name="Fazeli S.A.S."/>
            <person name="Schumann P."/>
            <person name="Sproer C."/>
            <person name="Sanchez-Porro C."/>
            <person name="Ventosa A."/>
        </authorList>
    </citation>
    <scope>NUCLEOTIDE SEQUENCE [LARGE SCALE GENOMIC DNA]</scope>
    <source>
        <strain evidence="2 3">DSM 23996</strain>
    </source>
</reference>
<dbReference type="Proteomes" id="UP000269301">
    <property type="component" value="Unassembled WGS sequence"/>
</dbReference>
<feature type="transmembrane region" description="Helical" evidence="1">
    <location>
        <begin position="73"/>
        <end position="96"/>
    </location>
</feature>
<dbReference type="EMBL" id="RBZP01000001">
    <property type="protein sequence ID" value="RKQ37269.1"/>
    <property type="molecule type" value="Genomic_DNA"/>
</dbReference>
<evidence type="ECO:0000256" key="1">
    <source>
        <dbReference type="SAM" id="Phobius"/>
    </source>
</evidence>
<gene>
    <name evidence="2" type="ORF">D8M06_00235</name>
</gene>
<evidence type="ECO:0000313" key="2">
    <source>
        <dbReference type="EMBL" id="RKQ37269.1"/>
    </source>
</evidence>
<keyword evidence="3" id="KW-1185">Reference proteome</keyword>
<name>A0A495AB50_9BACI</name>
<sequence>MLSIMLDEGGRCLEGNVSESNLRESIYDNLELQRLIRKKNRFRFHFTAFLLFYYLILPVVFNSPLIVVKNNLYIYIVWFYVFSLFIITWTIGWFYWKYMRILDQRIMDLKKEI</sequence>
<dbReference type="Pfam" id="PF04341">
    <property type="entry name" value="DUF485"/>
    <property type="match status" value="1"/>
</dbReference>
<comment type="caution">
    <text evidence="2">The sequence shown here is derived from an EMBL/GenBank/DDBJ whole genome shotgun (WGS) entry which is preliminary data.</text>
</comment>
<dbReference type="AlphaFoldDB" id="A0A495AB50"/>
<proteinExistence type="predicted"/>
<keyword evidence="1" id="KW-0812">Transmembrane</keyword>
<dbReference type="InterPro" id="IPR007436">
    <property type="entry name" value="DUF485"/>
</dbReference>
<accession>A0A495AB50</accession>